<dbReference type="OrthoDB" id="9795329at2"/>
<accession>A0A162JLY4</accession>
<dbReference type="EMBL" id="DMAI01000215">
    <property type="protein sequence ID" value="HAE48450.1"/>
    <property type="molecule type" value="Genomic_DNA"/>
</dbReference>
<feature type="domain" description="GST C-terminal" evidence="2">
    <location>
        <begin position="26"/>
        <end position="201"/>
    </location>
</feature>
<dbReference type="AlphaFoldDB" id="A0A162JLY4"/>
<dbReference type="InterPro" id="IPR010987">
    <property type="entry name" value="Glutathione-S-Trfase_C-like"/>
</dbReference>
<organism evidence="4 5">
    <name type="scientific">Tistrella mobilis</name>
    <dbReference type="NCBI Taxonomy" id="171437"/>
    <lineage>
        <taxon>Bacteria</taxon>
        <taxon>Pseudomonadati</taxon>
        <taxon>Pseudomonadota</taxon>
        <taxon>Alphaproteobacteria</taxon>
        <taxon>Geminicoccales</taxon>
        <taxon>Geminicoccaceae</taxon>
        <taxon>Tistrella</taxon>
    </lineage>
</organism>
<evidence type="ECO:0000313" key="3">
    <source>
        <dbReference type="EMBL" id="HAE48450.1"/>
    </source>
</evidence>
<dbReference type="Proteomes" id="UP000075787">
    <property type="component" value="Unassembled WGS sequence"/>
</dbReference>
<dbReference type="InterPro" id="IPR004045">
    <property type="entry name" value="Glutathione_S-Trfase_N"/>
</dbReference>
<dbReference type="Gene3D" id="3.40.30.10">
    <property type="entry name" value="Glutaredoxin"/>
    <property type="match status" value="1"/>
</dbReference>
<feature type="domain" description="GST N-terminal" evidence="1">
    <location>
        <begin position="1"/>
        <end position="80"/>
    </location>
</feature>
<proteinExistence type="predicted"/>
<dbReference type="InterPro" id="IPR036282">
    <property type="entry name" value="Glutathione-S-Trfase_C_sf"/>
</dbReference>
<dbReference type="InterPro" id="IPR036249">
    <property type="entry name" value="Thioredoxin-like_sf"/>
</dbReference>
<dbReference type="PANTHER" id="PTHR43968:SF6">
    <property type="entry name" value="GLUTATHIONE S-TRANSFERASE OMEGA"/>
    <property type="match status" value="1"/>
</dbReference>
<reference evidence="4 5" key="1">
    <citation type="submission" date="2015-12" db="EMBL/GenBank/DDBJ databases">
        <title>Genome sequence of Tistrella mobilis MCCC 1A02139.</title>
        <authorList>
            <person name="Lu L."/>
            <person name="Lai Q."/>
            <person name="Shao Z."/>
            <person name="Qian P."/>
        </authorList>
    </citation>
    <scope>NUCLEOTIDE SEQUENCE [LARGE SCALE GENOMIC DNA]</scope>
    <source>
        <strain evidence="4 5">MCCC 1A02139</strain>
    </source>
</reference>
<dbReference type="SUPFAM" id="SSF52833">
    <property type="entry name" value="Thioredoxin-like"/>
    <property type="match status" value="1"/>
</dbReference>
<reference evidence="3 6" key="2">
    <citation type="journal article" date="2018" name="Nat. Biotechnol.">
        <title>A standardized bacterial taxonomy based on genome phylogeny substantially revises the tree of life.</title>
        <authorList>
            <person name="Parks D.H."/>
            <person name="Chuvochina M."/>
            <person name="Waite D.W."/>
            <person name="Rinke C."/>
            <person name="Skarshewski A."/>
            <person name="Chaumeil P.A."/>
            <person name="Hugenholtz P."/>
        </authorList>
    </citation>
    <scope>NUCLEOTIDE SEQUENCE [LARGE SCALE GENOMIC DNA]</scope>
    <source>
        <strain evidence="3">UBA8739</strain>
    </source>
</reference>
<dbReference type="PANTHER" id="PTHR43968">
    <property type="match status" value="1"/>
</dbReference>
<gene>
    <name evidence="4" type="ORF">AUP44_17500</name>
    <name evidence="3" type="ORF">DCK97_13605</name>
</gene>
<dbReference type="Pfam" id="PF13410">
    <property type="entry name" value="GST_C_2"/>
    <property type="match status" value="1"/>
</dbReference>
<keyword evidence="3" id="KW-0808">Transferase</keyword>
<dbReference type="Pfam" id="PF13409">
    <property type="entry name" value="GST_N_2"/>
    <property type="match status" value="1"/>
</dbReference>
<dbReference type="PROSITE" id="PS50404">
    <property type="entry name" value="GST_NTER"/>
    <property type="match status" value="1"/>
</dbReference>
<sequence length="201" mass="22499">MKLYYTNTSPFARIVRLAILELGIADRLEMAIADPWTEESGLYRVNPLEKVPALELDDGRILVDSLTIAEYLDRTLGGNRLLPVDPEGWVAERRLAALGHGITEAGVARLIERLRRPEPYRWAGWDARQKAKMVRTLDLLEGEAAGFAGTDPSLGRIALAAALGYMDFRFADDAWRDGRPRLAEWYEAMSARPAMQQTMPG</sequence>
<evidence type="ECO:0000313" key="5">
    <source>
        <dbReference type="Proteomes" id="UP000075787"/>
    </source>
</evidence>
<dbReference type="GO" id="GO:0016740">
    <property type="term" value="F:transferase activity"/>
    <property type="evidence" value="ECO:0007669"/>
    <property type="project" value="UniProtKB-KW"/>
</dbReference>
<evidence type="ECO:0000259" key="2">
    <source>
        <dbReference type="PROSITE" id="PS50405"/>
    </source>
</evidence>
<dbReference type="PROSITE" id="PS50405">
    <property type="entry name" value="GST_CTER"/>
    <property type="match status" value="1"/>
</dbReference>
<dbReference type="SUPFAM" id="SSF47616">
    <property type="entry name" value="GST C-terminal domain-like"/>
    <property type="match status" value="1"/>
</dbReference>
<dbReference type="RefSeq" id="WP_062770215.1">
    <property type="nucleotide sequence ID" value="NZ_CP121045.1"/>
</dbReference>
<dbReference type="CDD" id="cd03205">
    <property type="entry name" value="GST_C_6"/>
    <property type="match status" value="1"/>
</dbReference>
<dbReference type="GeneID" id="97239967"/>
<dbReference type="Gene3D" id="1.20.1050.10">
    <property type="match status" value="1"/>
</dbReference>
<dbReference type="Proteomes" id="UP000257706">
    <property type="component" value="Unassembled WGS sequence"/>
</dbReference>
<evidence type="ECO:0000313" key="6">
    <source>
        <dbReference type="Proteomes" id="UP000257706"/>
    </source>
</evidence>
<evidence type="ECO:0000259" key="1">
    <source>
        <dbReference type="PROSITE" id="PS50404"/>
    </source>
</evidence>
<dbReference type="EMBL" id="LPZR01000227">
    <property type="protein sequence ID" value="KYO49458.1"/>
    <property type="molecule type" value="Genomic_DNA"/>
</dbReference>
<dbReference type="GO" id="GO:0005737">
    <property type="term" value="C:cytoplasm"/>
    <property type="evidence" value="ECO:0007669"/>
    <property type="project" value="TreeGrafter"/>
</dbReference>
<evidence type="ECO:0000313" key="4">
    <source>
        <dbReference type="EMBL" id="KYO49458.1"/>
    </source>
</evidence>
<comment type="caution">
    <text evidence="4">The sequence shown here is derived from an EMBL/GenBank/DDBJ whole genome shotgun (WGS) entry which is preliminary data.</text>
</comment>
<dbReference type="InterPro" id="IPR050983">
    <property type="entry name" value="GST_Omega/HSP26"/>
</dbReference>
<name>A0A162JLY4_9PROT</name>
<protein>
    <submittedName>
        <fullName evidence="3">Glutathione S-transferase</fullName>
    </submittedName>
</protein>